<protein>
    <submittedName>
        <fullName evidence="2">Signal transduction protein containing Nacht domain</fullName>
    </submittedName>
</protein>
<comment type="caution">
    <text evidence="2">The sequence shown here is derived from an EMBL/GenBank/DDBJ whole genome shotgun (WGS) entry which is preliminary data.</text>
</comment>
<gene>
    <name evidence="2" type="ORF">MiSe_91670</name>
</gene>
<dbReference type="EMBL" id="BLAY01000331">
    <property type="protein sequence ID" value="GET44341.1"/>
    <property type="molecule type" value="Genomic_DNA"/>
</dbReference>
<evidence type="ECO:0000259" key="1">
    <source>
        <dbReference type="Pfam" id="PF22727"/>
    </source>
</evidence>
<evidence type="ECO:0000313" key="2">
    <source>
        <dbReference type="EMBL" id="GET44341.1"/>
    </source>
</evidence>
<dbReference type="AlphaFoldDB" id="A0AAV3XRN1"/>
<name>A0AAV3XRN1_9CYAN</name>
<dbReference type="Proteomes" id="UP001050975">
    <property type="component" value="Unassembled WGS sequence"/>
</dbReference>
<dbReference type="Pfam" id="PF22727">
    <property type="entry name" value="NCH2"/>
    <property type="match status" value="1"/>
</dbReference>
<keyword evidence="3" id="KW-1185">Reference proteome</keyword>
<dbReference type="InterPro" id="IPR054501">
    <property type="entry name" value="NCH2"/>
</dbReference>
<accession>A0AAV3XRN1</accession>
<sequence length="269" mass="31822">MNNDEYLPWMKQAIDESIKEDEKIQQFLVWLHQKTKSLGSPYQGAALRAIFMAFILDIENNPVNHLFTKIDQSLNFEYQSLYDLLYGFFSRPNNSTYDFAVLLIINKLENGKFNTHFKKIELPNRDWEPDDKLGFDTYKYLCFVLEDNQYINGDILNLLPSFEYYLPKDASGAEQSLRWGYLDDWWTVNNDDWSKQIQIILNNYRNLGNSWQPNDKQKEILKNSYDANKLLMDCLNSSTSVSDEIRRDIEDPLLLPIAEIEKRKREKAK</sequence>
<feature type="domain" description="NACHT conflict system C-terminal helical" evidence="1">
    <location>
        <begin position="182"/>
        <end position="256"/>
    </location>
</feature>
<proteinExistence type="predicted"/>
<organism evidence="2 3">
    <name type="scientific">Microseira wollei NIES-4236</name>
    <dbReference type="NCBI Taxonomy" id="2530354"/>
    <lineage>
        <taxon>Bacteria</taxon>
        <taxon>Bacillati</taxon>
        <taxon>Cyanobacteriota</taxon>
        <taxon>Cyanophyceae</taxon>
        <taxon>Oscillatoriophycideae</taxon>
        <taxon>Aerosakkonematales</taxon>
        <taxon>Aerosakkonemataceae</taxon>
        <taxon>Microseira</taxon>
    </lineage>
</organism>
<reference evidence="2" key="1">
    <citation type="submission" date="2019-10" db="EMBL/GenBank/DDBJ databases">
        <title>Draft genome sequece of Microseira wollei NIES-4236.</title>
        <authorList>
            <person name="Yamaguchi H."/>
            <person name="Suzuki S."/>
            <person name="Kawachi M."/>
        </authorList>
    </citation>
    <scope>NUCLEOTIDE SEQUENCE</scope>
    <source>
        <strain evidence="2">NIES-4236</strain>
    </source>
</reference>
<evidence type="ECO:0000313" key="3">
    <source>
        <dbReference type="Proteomes" id="UP001050975"/>
    </source>
</evidence>
<dbReference type="RefSeq" id="WP_226594133.1">
    <property type="nucleotide sequence ID" value="NZ_BLAY01000331.1"/>
</dbReference>